<dbReference type="InterPro" id="IPR003675">
    <property type="entry name" value="Rce1/LyrA-like_dom"/>
</dbReference>
<gene>
    <name evidence="4" type="ORF">ACGLYG10_1668</name>
</gene>
<evidence type="ECO:0000313" key="4">
    <source>
        <dbReference type="EMBL" id="SHE25452.1"/>
    </source>
</evidence>
<organism evidence="4 5">
    <name type="scientific">Actinomyces glycerinitolerans</name>
    <dbReference type="NCBI Taxonomy" id="1892869"/>
    <lineage>
        <taxon>Bacteria</taxon>
        <taxon>Bacillati</taxon>
        <taxon>Actinomycetota</taxon>
        <taxon>Actinomycetes</taxon>
        <taxon>Actinomycetales</taxon>
        <taxon>Actinomycetaceae</taxon>
        <taxon>Actinomyces</taxon>
    </lineage>
</organism>
<keyword evidence="5" id="KW-1185">Reference proteome</keyword>
<dbReference type="Pfam" id="PF02517">
    <property type="entry name" value="Rce1-like"/>
    <property type="match status" value="1"/>
</dbReference>
<protein>
    <submittedName>
        <fullName evidence="4">Caax protease self-immunity</fullName>
    </submittedName>
</protein>
<feature type="transmembrane region" description="Helical" evidence="2">
    <location>
        <begin position="27"/>
        <end position="46"/>
    </location>
</feature>
<dbReference type="PANTHER" id="PTHR36435">
    <property type="entry name" value="SLR1288 PROTEIN"/>
    <property type="match status" value="1"/>
</dbReference>
<dbReference type="Proteomes" id="UP000184291">
    <property type="component" value="Unassembled WGS sequence"/>
</dbReference>
<feature type="transmembrane region" description="Helical" evidence="2">
    <location>
        <begin position="92"/>
        <end position="114"/>
    </location>
</feature>
<keyword evidence="2" id="KW-0812">Transmembrane</keyword>
<sequence>MSSRSWACPKTTAYPSREAGPPSKTATACRLVFVVGYTGAFLLHLSPPWLPASGQGAFTMWAYAVLLMLAVGGWGGELAEQGRLLTAGPLRAVAWLALGAVGAVALESVGVLASDWLAGVLPGVGAELANDANVGRAIVAFPPWAVLGVLVFAGPVVEEMFFRQFLLTAIADRTRAWVGITVSGVLFGMLHMHSWTLSEWVGIIPHACFGVAAGILFVRTRGNVLFPAALHVLNNLSAIAPSL</sequence>
<keyword evidence="2" id="KW-1133">Transmembrane helix</keyword>
<feature type="transmembrane region" description="Helical" evidence="2">
    <location>
        <begin position="134"/>
        <end position="156"/>
    </location>
</feature>
<reference evidence="5" key="1">
    <citation type="submission" date="2016-09" db="EMBL/GenBank/DDBJ databases">
        <authorList>
            <person name="Strepis N."/>
        </authorList>
    </citation>
    <scope>NUCLEOTIDE SEQUENCE [LARGE SCALE GENOMIC DNA]</scope>
</reference>
<name>A0A1M4RZS5_9ACTO</name>
<feature type="transmembrane region" description="Helical" evidence="2">
    <location>
        <begin position="58"/>
        <end position="80"/>
    </location>
</feature>
<feature type="transmembrane region" description="Helical" evidence="2">
    <location>
        <begin position="176"/>
        <end position="194"/>
    </location>
</feature>
<proteinExistence type="predicted"/>
<feature type="domain" description="CAAX prenyl protease 2/Lysostaphin resistance protein A-like" evidence="3">
    <location>
        <begin position="143"/>
        <end position="236"/>
    </location>
</feature>
<keyword evidence="4" id="KW-0645">Protease</keyword>
<accession>A0A1M4RZS5</accession>
<dbReference type="InterPro" id="IPR052710">
    <property type="entry name" value="CAAX_protease"/>
</dbReference>
<evidence type="ECO:0000256" key="2">
    <source>
        <dbReference type="SAM" id="Phobius"/>
    </source>
</evidence>
<feature type="transmembrane region" description="Helical" evidence="2">
    <location>
        <begin position="200"/>
        <end position="218"/>
    </location>
</feature>
<dbReference type="GO" id="GO:0080120">
    <property type="term" value="P:CAAX-box protein maturation"/>
    <property type="evidence" value="ECO:0007669"/>
    <property type="project" value="UniProtKB-ARBA"/>
</dbReference>
<keyword evidence="4" id="KW-0378">Hydrolase</keyword>
<feature type="region of interest" description="Disordered" evidence="1">
    <location>
        <begin position="1"/>
        <end position="23"/>
    </location>
</feature>
<keyword evidence="2" id="KW-0472">Membrane</keyword>
<dbReference type="PANTHER" id="PTHR36435:SF1">
    <property type="entry name" value="CAAX AMINO TERMINAL PROTEASE FAMILY PROTEIN"/>
    <property type="match status" value="1"/>
</dbReference>
<dbReference type="GO" id="GO:0004175">
    <property type="term" value="F:endopeptidase activity"/>
    <property type="evidence" value="ECO:0007669"/>
    <property type="project" value="UniProtKB-ARBA"/>
</dbReference>
<evidence type="ECO:0000259" key="3">
    <source>
        <dbReference type="Pfam" id="PF02517"/>
    </source>
</evidence>
<evidence type="ECO:0000313" key="5">
    <source>
        <dbReference type="Proteomes" id="UP000184291"/>
    </source>
</evidence>
<evidence type="ECO:0000256" key="1">
    <source>
        <dbReference type="SAM" id="MobiDB-lite"/>
    </source>
</evidence>
<dbReference type="EMBL" id="FQTT01000010">
    <property type="protein sequence ID" value="SHE25452.1"/>
    <property type="molecule type" value="Genomic_DNA"/>
</dbReference>
<dbReference type="GO" id="GO:0006508">
    <property type="term" value="P:proteolysis"/>
    <property type="evidence" value="ECO:0007669"/>
    <property type="project" value="UniProtKB-KW"/>
</dbReference>
<dbReference type="AlphaFoldDB" id="A0A1M4RZS5"/>
<dbReference type="STRING" id="1892869.ACGLYG10_1668"/>